<dbReference type="GO" id="GO:0003677">
    <property type="term" value="F:DNA binding"/>
    <property type="evidence" value="ECO:0007669"/>
    <property type="project" value="UniProtKB-KW"/>
</dbReference>
<reference evidence="10 11" key="1">
    <citation type="journal article" date="2012" name="PLoS ONE">
        <title>Edwardsiella comparative phylogenomics reveal the new intra/inter-species taxonomic relationships, virulence evolution and niche adaptation mechanisms.</title>
        <authorList>
            <person name="Yang M."/>
            <person name="Lv Y."/>
            <person name="Xiao J."/>
            <person name="Wu H."/>
            <person name="Zheng H."/>
            <person name="Liu Q."/>
            <person name="Zhang Y."/>
            <person name="Wang Q."/>
        </authorList>
    </citation>
    <scope>NUCLEOTIDE SEQUENCE [LARGE SCALE GENOMIC DNA]</scope>
    <source>
        <strain evidence="11">080813</strain>
    </source>
</reference>
<accession>A0A076LQR2</accession>
<feature type="binding site" evidence="8">
    <location>
        <position position="62"/>
    </location>
    <ligand>
        <name>iron-sulfur cluster</name>
        <dbReference type="ChEBI" id="CHEBI:30408"/>
    </ligand>
</feature>
<comment type="function">
    <text evidence="8">May function as a transcriptional regulator that controls feoABC expression.</text>
</comment>
<dbReference type="InterPro" id="IPR015102">
    <property type="entry name" value="Tscrpt_reg_HTH_FeoC"/>
</dbReference>
<dbReference type="Gene3D" id="1.10.10.10">
    <property type="entry name" value="Winged helix-like DNA-binding domain superfamily/Winged helix DNA-binding domain"/>
    <property type="match status" value="1"/>
</dbReference>
<evidence type="ECO:0000256" key="2">
    <source>
        <dbReference type="ARBA" id="ARBA00022723"/>
    </source>
</evidence>
<evidence type="ECO:0000259" key="9">
    <source>
        <dbReference type="Pfam" id="PF09012"/>
    </source>
</evidence>
<dbReference type="KEGG" id="ete:ETEE_1513"/>
<keyword evidence="6 8" id="KW-0238">DNA-binding</keyword>
<dbReference type="InterPro" id="IPR036390">
    <property type="entry name" value="WH_DNA-bd_sf"/>
</dbReference>
<feature type="binding site" evidence="8">
    <location>
        <position position="57"/>
    </location>
    <ligand>
        <name>iron-sulfur cluster</name>
        <dbReference type="ChEBI" id="CHEBI:30408"/>
    </ligand>
</feature>
<organism evidence="10 11">
    <name type="scientific">Edwardsiella anguillarum ET080813</name>
    <dbReference type="NCBI Taxonomy" id="667120"/>
    <lineage>
        <taxon>Bacteria</taxon>
        <taxon>Pseudomonadati</taxon>
        <taxon>Pseudomonadota</taxon>
        <taxon>Gammaproteobacteria</taxon>
        <taxon>Enterobacterales</taxon>
        <taxon>Hafniaceae</taxon>
        <taxon>Edwardsiella</taxon>
    </lineage>
</organism>
<dbReference type="HAMAP" id="MF_01586">
    <property type="entry name" value="FeoC"/>
    <property type="match status" value="1"/>
</dbReference>
<feature type="domain" description="Transcriptional regulator HTH-type FeoC" evidence="9">
    <location>
        <begin position="4"/>
        <end position="78"/>
    </location>
</feature>
<dbReference type="GO" id="GO:0051536">
    <property type="term" value="F:iron-sulfur cluster binding"/>
    <property type="evidence" value="ECO:0007669"/>
    <property type="project" value="UniProtKB-KW"/>
</dbReference>
<sequence>MMTTLLQVRDTVALHGRIELQRLCREVGGTPALVRAMLERLEHMGCVEKVDDMDSGCLSGSCKGCPEAQKKCETVVYRIRTLH</sequence>
<keyword evidence="1 8" id="KW-0678">Repressor</keyword>
<gene>
    <name evidence="8" type="primary">feoC</name>
    <name evidence="10" type="ORF">ETEE_1513</name>
</gene>
<protein>
    <recommendedName>
        <fullName evidence="8">Probable [Fe-S]-dependent transcriptional repressor</fullName>
    </recommendedName>
</protein>
<feature type="binding site" evidence="8">
    <location>
        <position position="72"/>
    </location>
    <ligand>
        <name>iron-sulfur cluster</name>
        <dbReference type="ChEBI" id="CHEBI:30408"/>
    </ligand>
</feature>
<keyword evidence="5 8" id="KW-0805">Transcription regulation</keyword>
<comment type="similarity">
    <text evidence="8">Belongs to the FeoC family.</text>
</comment>
<keyword evidence="3 8" id="KW-0408">Iron</keyword>
<evidence type="ECO:0000256" key="7">
    <source>
        <dbReference type="ARBA" id="ARBA00023163"/>
    </source>
</evidence>
<proteinExistence type="inferred from homology"/>
<evidence type="ECO:0000256" key="4">
    <source>
        <dbReference type="ARBA" id="ARBA00023014"/>
    </source>
</evidence>
<dbReference type="Proteomes" id="UP000028681">
    <property type="component" value="Chromosome"/>
</dbReference>
<evidence type="ECO:0000256" key="8">
    <source>
        <dbReference type="HAMAP-Rule" id="MF_01586"/>
    </source>
</evidence>
<evidence type="ECO:0000313" key="10">
    <source>
        <dbReference type="EMBL" id="AIJ07964.1"/>
    </source>
</evidence>
<feature type="binding site" evidence="8">
    <location>
        <position position="65"/>
    </location>
    <ligand>
        <name>iron-sulfur cluster</name>
        <dbReference type="ChEBI" id="CHEBI:30408"/>
    </ligand>
</feature>
<dbReference type="SUPFAM" id="SSF46785">
    <property type="entry name" value="Winged helix' DNA-binding domain"/>
    <property type="match status" value="1"/>
</dbReference>
<dbReference type="HOGENOM" id="CLU_189182_0_0_6"/>
<evidence type="ECO:0000256" key="6">
    <source>
        <dbReference type="ARBA" id="ARBA00023125"/>
    </source>
</evidence>
<dbReference type="GO" id="GO:0005506">
    <property type="term" value="F:iron ion binding"/>
    <property type="evidence" value="ECO:0007669"/>
    <property type="project" value="UniProtKB-UniRule"/>
</dbReference>
<keyword evidence="4 8" id="KW-0411">Iron-sulfur</keyword>
<dbReference type="Pfam" id="PF09012">
    <property type="entry name" value="FeoC"/>
    <property type="match status" value="1"/>
</dbReference>
<dbReference type="InterPro" id="IPR036388">
    <property type="entry name" value="WH-like_DNA-bd_sf"/>
</dbReference>
<dbReference type="EMBL" id="CP006664">
    <property type="protein sequence ID" value="AIJ07964.1"/>
    <property type="molecule type" value="Genomic_DNA"/>
</dbReference>
<keyword evidence="2 8" id="KW-0479">Metal-binding</keyword>
<dbReference type="AlphaFoldDB" id="A0A076LQR2"/>
<evidence type="ECO:0000256" key="3">
    <source>
        <dbReference type="ARBA" id="ARBA00023004"/>
    </source>
</evidence>
<keyword evidence="7 8" id="KW-0804">Transcription</keyword>
<evidence type="ECO:0000256" key="5">
    <source>
        <dbReference type="ARBA" id="ARBA00023015"/>
    </source>
</evidence>
<dbReference type="InterPro" id="IPR023732">
    <property type="entry name" value="FeoC"/>
</dbReference>
<name>A0A076LQR2_9GAMM</name>
<evidence type="ECO:0000313" key="11">
    <source>
        <dbReference type="Proteomes" id="UP000028681"/>
    </source>
</evidence>
<evidence type="ECO:0000256" key="1">
    <source>
        <dbReference type="ARBA" id="ARBA00022491"/>
    </source>
</evidence>